<dbReference type="Proteomes" id="UP000823638">
    <property type="component" value="Unassembled WGS sequence"/>
</dbReference>
<dbReference type="EMBL" id="JADIMM010000108">
    <property type="protein sequence ID" value="MBO8458384.1"/>
    <property type="molecule type" value="Genomic_DNA"/>
</dbReference>
<evidence type="ECO:0000313" key="2">
    <source>
        <dbReference type="Proteomes" id="UP000823638"/>
    </source>
</evidence>
<comment type="caution">
    <text evidence="1">The sequence shown here is derived from an EMBL/GenBank/DDBJ whole genome shotgun (WGS) entry which is preliminary data.</text>
</comment>
<evidence type="ECO:0000313" key="1">
    <source>
        <dbReference type="EMBL" id="MBO8458384.1"/>
    </source>
</evidence>
<dbReference type="AlphaFoldDB" id="A0A9D9HQE7"/>
<reference evidence="1" key="2">
    <citation type="journal article" date="2021" name="PeerJ">
        <title>Extensive microbial diversity within the chicken gut microbiome revealed by metagenomics and culture.</title>
        <authorList>
            <person name="Gilroy R."/>
            <person name="Ravi A."/>
            <person name="Getino M."/>
            <person name="Pursley I."/>
            <person name="Horton D.L."/>
            <person name="Alikhan N.F."/>
            <person name="Baker D."/>
            <person name="Gharbi K."/>
            <person name="Hall N."/>
            <person name="Watson M."/>
            <person name="Adriaenssens E.M."/>
            <person name="Foster-Nyarko E."/>
            <person name="Jarju S."/>
            <person name="Secka A."/>
            <person name="Antonio M."/>
            <person name="Oren A."/>
            <person name="Chaudhuri R.R."/>
            <person name="La Ragione R."/>
            <person name="Hildebrand F."/>
            <person name="Pallen M.J."/>
        </authorList>
    </citation>
    <scope>NUCLEOTIDE SEQUENCE</scope>
    <source>
        <strain evidence="1">10532</strain>
    </source>
</reference>
<sequence>MVKWSEVQKIIREKYLDGVDMGDCSHFMFPYENEETEDIKFITVFKDQDEGGGILVCCTAPIGKLRSRDLPNVLGDLNEMTEGRIVNDGGDYSFEYSLNLEHITEEALEDAVQFVAESAVEFSRKYAG</sequence>
<organism evidence="1 2">
    <name type="scientific">Candidatus Gallitreponema excrementavium</name>
    <dbReference type="NCBI Taxonomy" id="2840840"/>
    <lineage>
        <taxon>Bacteria</taxon>
        <taxon>Pseudomonadati</taxon>
        <taxon>Spirochaetota</taxon>
        <taxon>Spirochaetia</taxon>
        <taxon>Spirochaetales</taxon>
        <taxon>Candidatus Gallitreponema</taxon>
    </lineage>
</organism>
<gene>
    <name evidence="1" type="ORF">IAA81_09210</name>
</gene>
<accession>A0A9D9HQE7</accession>
<proteinExistence type="predicted"/>
<reference evidence="1" key="1">
    <citation type="submission" date="2020-10" db="EMBL/GenBank/DDBJ databases">
        <authorList>
            <person name="Gilroy R."/>
        </authorList>
    </citation>
    <scope>NUCLEOTIDE SEQUENCE</scope>
    <source>
        <strain evidence="1">10532</strain>
    </source>
</reference>
<name>A0A9D9HQE7_9SPIR</name>
<protein>
    <submittedName>
        <fullName evidence="1">Uncharacterized protein</fullName>
    </submittedName>
</protein>